<keyword evidence="2" id="KW-1185">Reference proteome</keyword>
<sequence>METPLCHQHYDESTILTPHAHMERSDRVGCCETQCKEQNKKNFVKELWIYGEPDNVYMHLVQVKLVVDISDDILPFLLTYSYAGVKQRQNDIEIVLQNQHFILQEHIDNSLFEICQYKSHHNPTRLLSCKTILFILRLS</sequence>
<accession>A0ABQ7IHA4</accession>
<dbReference type="RefSeq" id="XP_038808492.1">
    <property type="nucleotide sequence ID" value="XM_038955314.1"/>
</dbReference>
<gene>
    <name evidence="1" type="ORF">EAE98_007691</name>
</gene>
<evidence type="ECO:0000313" key="2">
    <source>
        <dbReference type="Proteomes" id="UP000783213"/>
    </source>
</evidence>
<comment type="caution">
    <text evidence="1">The sequence shown here is derived from an EMBL/GenBank/DDBJ whole genome shotgun (WGS) entry which is preliminary data.</text>
</comment>
<dbReference type="EMBL" id="RCSX01000018">
    <property type="protein sequence ID" value="KAF7923873.1"/>
    <property type="molecule type" value="Genomic_DNA"/>
</dbReference>
<dbReference type="GeneID" id="62234464"/>
<name>A0ABQ7IHA4_9HELO</name>
<organism evidence="1 2">
    <name type="scientific">Botrytis deweyae</name>
    <dbReference type="NCBI Taxonomy" id="2478750"/>
    <lineage>
        <taxon>Eukaryota</taxon>
        <taxon>Fungi</taxon>
        <taxon>Dikarya</taxon>
        <taxon>Ascomycota</taxon>
        <taxon>Pezizomycotina</taxon>
        <taxon>Leotiomycetes</taxon>
        <taxon>Helotiales</taxon>
        <taxon>Sclerotiniaceae</taxon>
        <taxon>Botrytis</taxon>
    </lineage>
</organism>
<proteinExistence type="predicted"/>
<evidence type="ECO:0000313" key="1">
    <source>
        <dbReference type="EMBL" id="KAF7923873.1"/>
    </source>
</evidence>
<dbReference type="Proteomes" id="UP000783213">
    <property type="component" value="Unassembled WGS sequence"/>
</dbReference>
<protein>
    <submittedName>
        <fullName evidence="1">Uncharacterized protein</fullName>
    </submittedName>
</protein>
<reference evidence="1 2" key="1">
    <citation type="journal article" date="2020" name="Genome Biol. Evol.">
        <title>Comparative genomics of Sclerotiniaceae.</title>
        <authorList>
            <person name="Valero Jimenez C.A."/>
            <person name="Steentjes M."/>
            <person name="Scholten O.E."/>
            <person name="Van Kan J.A.L."/>
        </authorList>
    </citation>
    <scope>NUCLEOTIDE SEQUENCE [LARGE SCALE GENOMIC DNA]</scope>
    <source>
        <strain evidence="1 2">B1</strain>
    </source>
</reference>